<protein>
    <submittedName>
        <fullName evidence="1">Uncharacterized protein</fullName>
    </submittedName>
</protein>
<evidence type="ECO:0000313" key="2">
    <source>
        <dbReference type="Proteomes" id="UP000827976"/>
    </source>
</evidence>
<proteinExistence type="predicted"/>
<keyword evidence="2" id="KW-1185">Reference proteome</keyword>
<comment type="caution">
    <text evidence="1">The sequence shown here is derived from an EMBL/GenBank/DDBJ whole genome shotgun (WGS) entry which is preliminary data.</text>
</comment>
<reference evidence="2" key="1">
    <citation type="journal article" date="2022" name="Nat. Commun.">
        <title>Chromosome evolution and the genetic basis of agronomically important traits in greater yam.</title>
        <authorList>
            <person name="Bredeson J.V."/>
            <person name="Lyons J.B."/>
            <person name="Oniyinde I.O."/>
            <person name="Okereke N.R."/>
            <person name="Kolade O."/>
            <person name="Nnabue I."/>
            <person name="Nwadili C.O."/>
            <person name="Hribova E."/>
            <person name="Parker M."/>
            <person name="Nwogha J."/>
            <person name="Shu S."/>
            <person name="Carlson J."/>
            <person name="Kariba R."/>
            <person name="Muthemba S."/>
            <person name="Knop K."/>
            <person name="Barton G.J."/>
            <person name="Sherwood A.V."/>
            <person name="Lopez-Montes A."/>
            <person name="Asiedu R."/>
            <person name="Jamnadass R."/>
            <person name="Muchugi A."/>
            <person name="Goodstein D."/>
            <person name="Egesi C.N."/>
            <person name="Featherston J."/>
            <person name="Asfaw A."/>
            <person name="Simpson G.G."/>
            <person name="Dolezel J."/>
            <person name="Hendre P.S."/>
            <person name="Van Deynze A."/>
            <person name="Kumar P.L."/>
            <person name="Obidiegwu J.E."/>
            <person name="Bhattacharjee R."/>
            <person name="Rokhsar D.S."/>
        </authorList>
    </citation>
    <scope>NUCLEOTIDE SEQUENCE [LARGE SCALE GENOMIC DNA]</scope>
    <source>
        <strain evidence="2">cv. TDa95/00328</strain>
    </source>
</reference>
<dbReference type="EMBL" id="CM037014">
    <property type="protein sequence ID" value="KAH7685492.1"/>
    <property type="molecule type" value="Genomic_DNA"/>
</dbReference>
<accession>A0ACB7WC39</accession>
<dbReference type="Proteomes" id="UP000827976">
    <property type="component" value="Chromosome 4"/>
</dbReference>
<evidence type="ECO:0000313" key="1">
    <source>
        <dbReference type="EMBL" id="KAH7685492.1"/>
    </source>
</evidence>
<sequence>MQQIWGTPFLLLLPVFLLILLVRLTWRPTLVTSCNALSASKLMGLMWSVTVDGASIAT</sequence>
<organism evidence="1 2">
    <name type="scientific">Dioscorea alata</name>
    <name type="common">Purple yam</name>
    <dbReference type="NCBI Taxonomy" id="55571"/>
    <lineage>
        <taxon>Eukaryota</taxon>
        <taxon>Viridiplantae</taxon>
        <taxon>Streptophyta</taxon>
        <taxon>Embryophyta</taxon>
        <taxon>Tracheophyta</taxon>
        <taxon>Spermatophyta</taxon>
        <taxon>Magnoliopsida</taxon>
        <taxon>Liliopsida</taxon>
        <taxon>Dioscoreales</taxon>
        <taxon>Dioscoreaceae</taxon>
        <taxon>Dioscorea</taxon>
    </lineage>
</organism>
<name>A0ACB7WC39_DIOAL</name>
<gene>
    <name evidence="1" type="ORF">IHE45_04G042500</name>
</gene>